<evidence type="ECO:0000313" key="1">
    <source>
        <dbReference type="EMBL" id="PAV17641.1"/>
    </source>
</evidence>
<dbReference type="InParanoid" id="A0A286UDG5"/>
<reference evidence="1 2" key="1">
    <citation type="journal article" date="2017" name="Mol. Ecol.">
        <title>Comparative and population genomic landscape of Phellinus noxius: A hypervariable fungus causing root rot in trees.</title>
        <authorList>
            <person name="Chung C.L."/>
            <person name="Lee T.J."/>
            <person name="Akiba M."/>
            <person name="Lee H.H."/>
            <person name="Kuo T.H."/>
            <person name="Liu D."/>
            <person name="Ke H.M."/>
            <person name="Yokoi T."/>
            <person name="Roa M.B."/>
            <person name="Lu M.J."/>
            <person name="Chang Y.Y."/>
            <person name="Ann P.J."/>
            <person name="Tsai J.N."/>
            <person name="Chen C.Y."/>
            <person name="Tzean S.S."/>
            <person name="Ota Y."/>
            <person name="Hattori T."/>
            <person name="Sahashi N."/>
            <person name="Liou R.F."/>
            <person name="Kikuchi T."/>
            <person name="Tsai I.J."/>
        </authorList>
    </citation>
    <scope>NUCLEOTIDE SEQUENCE [LARGE SCALE GENOMIC DNA]</scope>
    <source>
        <strain evidence="1 2">FFPRI411160</strain>
    </source>
</reference>
<keyword evidence="2" id="KW-1185">Reference proteome</keyword>
<dbReference type="Proteomes" id="UP000217199">
    <property type="component" value="Unassembled WGS sequence"/>
</dbReference>
<evidence type="ECO:0000313" key="2">
    <source>
        <dbReference type="Proteomes" id="UP000217199"/>
    </source>
</evidence>
<protein>
    <submittedName>
        <fullName evidence="1">Uncharacterized protein</fullName>
    </submittedName>
</protein>
<sequence length="193" mass="21594">MNHEEEYNLGGVIDPNFDYNSLNALLEIHTEIPRSFSDPRDSALYGALGKTPPNSPPPSISIVLEEVDISSPSDMSTPDSRLSYSPSPASIPEFKGFQSKPSGPFCCPFPNCSGKVISNEDGNDGIKEHGRQCSEEKVRVALHLFEQDGGKRRKESKLTTPIKCPIHKRSEVYYWLSWCSHLRDYHNIVDNVQ</sequence>
<name>A0A286UDG5_9AGAM</name>
<organism evidence="1 2">
    <name type="scientific">Pyrrhoderma noxium</name>
    <dbReference type="NCBI Taxonomy" id="2282107"/>
    <lineage>
        <taxon>Eukaryota</taxon>
        <taxon>Fungi</taxon>
        <taxon>Dikarya</taxon>
        <taxon>Basidiomycota</taxon>
        <taxon>Agaricomycotina</taxon>
        <taxon>Agaricomycetes</taxon>
        <taxon>Hymenochaetales</taxon>
        <taxon>Hymenochaetaceae</taxon>
        <taxon>Pyrrhoderma</taxon>
    </lineage>
</organism>
<dbReference type="AlphaFoldDB" id="A0A286UDG5"/>
<proteinExistence type="predicted"/>
<dbReference type="EMBL" id="NBII01000006">
    <property type="protein sequence ID" value="PAV17641.1"/>
    <property type="molecule type" value="Genomic_DNA"/>
</dbReference>
<gene>
    <name evidence="1" type="ORF">PNOK_0612700</name>
</gene>
<comment type="caution">
    <text evidence="1">The sequence shown here is derived from an EMBL/GenBank/DDBJ whole genome shotgun (WGS) entry which is preliminary data.</text>
</comment>
<accession>A0A286UDG5</accession>